<dbReference type="SUPFAM" id="SSF56112">
    <property type="entry name" value="Protein kinase-like (PK-like)"/>
    <property type="match status" value="1"/>
</dbReference>
<feature type="domain" description="U-box" evidence="10">
    <location>
        <begin position="748"/>
        <end position="822"/>
    </location>
</feature>
<evidence type="ECO:0000256" key="2">
    <source>
        <dbReference type="ARBA" id="ARBA00003861"/>
    </source>
</evidence>
<gene>
    <name evidence="11" type="ORF">SAY86_012736</name>
</gene>
<dbReference type="SMART" id="SM00504">
    <property type="entry name" value="Ubox"/>
    <property type="match status" value="1"/>
</dbReference>
<dbReference type="Gene3D" id="3.30.200.20">
    <property type="entry name" value="Phosphorylase Kinase, domain 1"/>
    <property type="match status" value="1"/>
</dbReference>
<proteinExistence type="predicted"/>
<dbReference type="InterPro" id="IPR013083">
    <property type="entry name" value="Znf_RING/FYVE/PHD"/>
</dbReference>
<evidence type="ECO:0000259" key="10">
    <source>
        <dbReference type="PROSITE" id="PS51698"/>
    </source>
</evidence>
<reference evidence="11 12" key="1">
    <citation type="journal article" date="2023" name="Hortic Res">
        <title>Pangenome of water caltrop reveals structural variations and asymmetric subgenome divergence after allopolyploidization.</title>
        <authorList>
            <person name="Zhang X."/>
            <person name="Chen Y."/>
            <person name="Wang L."/>
            <person name="Yuan Y."/>
            <person name="Fang M."/>
            <person name="Shi L."/>
            <person name="Lu R."/>
            <person name="Comes H.P."/>
            <person name="Ma Y."/>
            <person name="Chen Y."/>
            <person name="Huang G."/>
            <person name="Zhou Y."/>
            <person name="Zheng Z."/>
            <person name="Qiu Y."/>
        </authorList>
    </citation>
    <scope>NUCLEOTIDE SEQUENCE [LARGE SCALE GENOMIC DNA]</scope>
    <source>
        <strain evidence="11">F231</strain>
    </source>
</reference>
<dbReference type="InterPro" id="IPR001245">
    <property type="entry name" value="Ser-Thr/Tyr_kinase_cat_dom"/>
</dbReference>
<dbReference type="EMBL" id="JAXQNO010000007">
    <property type="protein sequence ID" value="KAK4794742.1"/>
    <property type="molecule type" value="Genomic_DNA"/>
</dbReference>
<evidence type="ECO:0000256" key="3">
    <source>
        <dbReference type="ARBA" id="ARBA00004906"/>
    </source>
</evidence>
<dbReference type="SUPFAM" id="SSF57850">
    <property type="entry name" value="RING/U-box"/>
    <property type="match status" value="1"/>
</dbReference>
<evidence type="ECO:0000259" key="9">
    <source>
        <dbReference type="PROSITE" id="PS50011"/>
    </source>
</evidence>
<evidence type="ECO:0000256" key="5">
    <source>
        <dbReference type="ARBA" id="ARBA00022679"/>
    </source>
</evidence>
<dbReference type="Proteomes" id="UP001346149">
    <property type="component" value="Unassembled WGS sequence"/>
</dbReference>
<evidence type="ECO:0000256" key="1">
    <source>
        <dbReference type="ARBA" id="ARBA00000900"/>
    </source>
</evidence>
<organism evidence="11 12">
    <name type="scientific">Trapa natans</name>
    <name type="common">Water chestnut</name>
    <dbReference type="NCBI Taxonomy" id="22666"/>
    <lineage>
        <taxon>Eukaryota</taxon>
        <taxon>Viridiplantae</taxon>
        <taxon>Streptophyta</taxon>
        <taxon>Embryophyta</taxon>
        <taxon>Tracheophyta</taxon>
        <taxon>Spermatophyta</taxon>
        <taxon>Magnoliopsida</taxon>
        <taxon>eudicotyledons</taxon>
        <taxon>Gunneridae</taxon>
        <taxon>Pentapetalae</taxon>
        <taxon>rosids</taxon>
        <taxon>malvids</taxon>
        <taxon>Myrtales</taxon>
        <taxon>Lythraceae</taxon>
        <taxon>Trapa</taxon>
    </lineage>
</organism>
<dbReference type="InterPro" id="IPR051348">
    <property type="entry name" value="U-box_ubiquitin_ligases"/>
</dbReference>
<comment type="catalytic activity">
    <reaction evidence="1">
        <text>S-ubiquitinyl-[E2 ubiquitin-conjugating enzyme]-L-cysteine + [acceptor protein]-L-lysine = [E2 ubiquitin-conjugating enzyme]-L-cysteine + N(6)-ubiquitinyl-[acceptor protein]-L-lysine.</text>
        <dbReference type="EC" id="2.3.2.27"/>
    </reaction>
</comment>
<evidence type="ECO:0000256" key="6">
    <source>
        <dbReference type="ARBA" id="ARBA00022786"/>
    </source>
</evidence>
<sequence>MESSGEPLKGPAQAGELAKSMEKIWVAIGSDLQEGFKTLEWILRKWPPTDNPMFGGIALVHVSHDISKGFVCSPLGKLPASLVNEEMLKFLKKQEQGKTDSLLHKYKVFCGEVKIEFLIIENPNQDPISNLLLNLICGHHMTKLVIDLTFIKPSSSSSSRKSRDAVRELLHLQNHKPEFCELHIVHGGKTVHLREEDHEGAIEDDQGIIVKTRDKYSCMDWLGRIMFPMSNRDHFPRYQNDDPLNQWKNCVQEIDNYFQEVMSLQWDDSDFHGDTDSRQSNPTDSALEYSRDSTNCNIVSITDKEEALKMRIEEAQQMIKRKRIEAKTHFEGRLKAERTIQACNQWNENLVEHAKEERITRVSLQKDLEVKAGQLQEALADTEESRRRLSLLAQVNCRLSRKLQVSMLSKSQAESCLENLRLRKGEVLVEIEDLQWQRDVLNQRIEFCREREMVPVSSAAKCEYREYTAEDIRLATDDFSEHQRIKPASCRSNIYRGHVDYVTTVVIKMNHSSCGLSSEAFERKVRLLSEIRHPHVVAMLGFCLELKCIIFEFMQNGSLQDILCKSNKRSGDLMWHDRVRVAHEIILGLGFIHTAKPRPIVHGNLTPSHIFLDCNLTAKLGNLAPLEATGEKNVTSDVHAFGHVVLHLLTGSSSRPGLFDQAGKVNLGVLLDVLDKRAGQWPWDLAEGLVKVAMRCLLTDEKDLPYARTSAIIEELGRMRREAEALVTVQTDPVRICKVNRSDDLKDAAPRGFLCPISRDIMKNPHIASDGFSYELEAIKDWLWTGHETSPVTNSRLDHKFLTPNHTLRSFINDWLSQQSRNRIAWRS</sequence>
<dbReference type="InterPro" id="IPR000719">
    <property type="entry name" value="Prot_kinase_dom"/>
</dbReference>
<evidence type="ECO:0000256" key="7">
    <source>
        <dbReference type="SAM" id="Coils"/>
    </source>
</evidence>
<keyword evidence="12" id="KW-1185">Reference proteome</keyword>
<evidence type="ECO:0000256" key="8">
    <source>
        <dbReference type="SAM" id="MobiDB-lite"/>
    </source>
</evidence>
<accession>A0AAN7LY78</accession>
<keyword evidence="5" id="KW-0808">Transferase</keyword>
<feature type="region of interest" description="Disordered" evidence="8">
    <location>
        <begin position="269"/>
        <end position="289"/>
    </location>
</feature>
<protein>
    <recommendedName>
        <fullName evidence="4">RING-type E3 ubiquitin transferase</fullName>
        <ecNumber evidence="4">2.3.2.27</ecNumber>
    </recommendedName>
</protein>
<feature type="coiled-coil region" evidence="7">
    <location>
        <begin position="298"/>
        <end position="325"/>
    </location>
</feature>
<dbReference type="PROSITE" id="PS50011">
    <property type="entry name" value="PROTEIN_KINASE_DOM"/>
    <property type="match status" value="1"/>
</dbReference>
<dbReference type="AlphaFoldDB" id="A0AAN7LY78"/>
<dbReference type="PANTHER" id="PTHR45647">
    <property type="entry name" value="OS02G0152300 PROTEIN"/>
    <property type="match status" value="1"/>
</dbReference>
<dbReference type="Gene3D" id="1.10.510.10">
    <property type="entry name" value="Transferase(Phosphotransferase) domain 1"/>
    <property type="match status" value="1"/>
</dbReference>
<dbReference type="GO" id="GO:0061630">
    <property type="term" value="F:ubiquitin protein ligase activity"/>
    <property type="evidence" value="ECO:0007669"/>
    <property type="project" value="UniProtKB-EC"/>
</dbReference>
<comment type="pathway">
    <text evidence="3">Protein modification; protein ubiquitination.</text>
</comment>
<dbReference type="Pfam" id="PF04564">
    <property type="entry name" value="U-box"/>
    <property type="match status" value="1"/>
</dbReference>
<dbReference type="GO" id="GO:0004672">
    <property type="term" value="F:protein kinase activity"/>
    <property type="evidence" value="ECO:0007669"/>
    <property type="project" value="InterPro"/>
</dbReference>
<dbReference type="Pfam" id="PF07714">
    <property type="entry name" value="PK_Tyr_Ser-Thr"/>
    <property type="match status" value="1"/>
</dbReference>
<evidence type="ECO:0000313" key="12">
    <source>
        <dbReference type="Proteomes" id="UP001346149"/>
    </source>
</evidence>
<dbReference type="GO" id="GO:0016567">
    <property type="term" value="P:protein ubiquitination"/>
    <property type="evidence" value="ECO:0007669"/>
    <property type="project" value="InterPro"/>
</dbReference>
<name>A0AAN7LY78_TRANT</name>
<keyword evidence="7" id="KW-0175">Coiled coil</keyword>
<dbReference type="EC" id="2.3.2.27" evidence="4"/>
<comment type="caution">
    <text evidence="11">The sequence shown here is derived from an EMBL/GenBank/DDBJ whole genome shotgun (WGS) entry which is preliminary data.</text>
</comment>
<dbReference type="PROSITE" id="PS51698">
    <property type="entry name" value="U_BOX"/>
    <property type="match status" value="1"/>
</dbReference>
<feature type="domain" description="Protein kinase" evidence="9">
    <location>
        <begin position="468"/>
        <end position="828"/>
    </location>
</feature>
<dbReference type="Gene3D" id="3.30.40.10">
    <property type="entry name" value="Zinc/RING finger domain, C3HC4 (zinc finger)"/>
    <property type="match status" value="1"/>
</dbReference>
<dbReference type="PANTHER" id="PTHR45647:SF56">
    <property type="entry name" value="U-BOX DOMAIN-CONTAINING PROTEIN 50-RELATED"/>
    <property type="match status" value="1"/>
</dbReference>
<evidence type="ECO:0000313" key="11">
    <source>
        <dbReference type="EMBL" id="KAK4794742.1"/>
    </source>
</evidence>
<dbReference type="InterPro" id="IPR011009">
    <property type="entry name" value="Kinase-like_dom_sf"/>
</dbReference>
<comment type="function">
    <text evidence="2">Functions as an E3 ubiquitin ligase.</text>
</comment>
<evidence type="ECO:0000256" key="4">
    <source>
        <dbReference type="ARBA" id="ARBA00012483"/>
    </source>
</evidence>
<dbReference type="InterPro" id="IPR003613">
    <property type="entry name" value="Ubox_domain"/>
</dbReference>
<dbReference type="GO" id="GO:0005524">
    <property type="term" value="F:ATP binding"/>
    <property type="evidence" value="ECO:0007669"/>
    <property type="project" value="InterPro"/>
</dbReference>
<dbReference type="CDD" id="cd16655">
    <property type="entry name" value="RING-Ubox_WDSUB1-like"/>
    <property type="match status" value="1"/>
</dbReference>
<keyword evidence="6" id="KW-0833">Ubl conjugation pathway</keyword>